<dbReference type="EMBL" id="CAJHCP010000021">
    <property type="protein sequence ID" value="CAD6558510.1"/>
    <property type="molecule type" value="Genomic_DNA"/>
</dbReference>
<evidence type="ECO:0000256" key="1">
    <source>
        <dbReference type="SAM" id="Phobius"/>
    </source>
</evidence>
<keyword evidence="1" id="KW-0472">Membrane</keyword>
<keyword evidence="1" id="KW-1133">Transmembrane helix</keyword>
<keyword evidence="1" id="KW-0812">Transmembrane</keyword>
<organism evidence="2 3">
    <name type="scientific">Paraburkholderia metrosideri</name>
    <dbReference type="NCBI Taxonomy" id="580937"/>
    <lineage>
        <taxon>Bacteria</taxon>
        <taxon>Pseudomonadati</taxon>
        <taxon>Pseudomonadota</taxon>
        <taxon>Betaproteobacteria</taxon>
        <taxon>Burkholderiales</taxon>
        <taxon>Burkholderiaceae</taxon>
        <taxon>Paraburkholderia</taxon>
    </lineage>
</organism>
<comment type="caution">
    <text evidence="2">The sequence shown here is derived from an EMBL/GenBank/DDBJ whole genome shotgun (WGS) entry which is preliminary data.</text>
</comment>
<evidence type="ECO:0000313" key="3">
    <source>
        <dbReference type="Proteomes" id="UP000598032"/>
    </source>
</evidence>
<feature type="transmembrane region" description="Helical" evidence="1">
    <location>
        <begin position="20"/>
        <end position="41"/>
    </location>
</feature>
<gene>
    <name evidence="2" type="ORF">LMG28140_06400</name>
</gene>
<accession>A0ABN7IFP2</accession>
<dbReference type="Proteomes" id="UP000598032">
    <property type="component" value="Unassembled WGS sequence"/>
</dbReference>
<protein>
    <submittedName>
        <fullName evidence="2">Uncharacterized protein</fullName>
    </submittedName>
</protein>
<name>A0ABN7IFP2_9BURK</name>
<reference evidence="2 3" key="1">
    <citation type="submission" date="2020-10" db="EMBL/GenBank/DDBJ databases">
        <authorList>
            <person name="Peeters C."/>
        </authorList>
    </citation>
    <scope>NUCLEOTIDE SEQUENCE [LARGE SCALE GENOMIC DNA]</scope>
    <source>
        <strain evidence="2 3">LMG 28140</strain>
    </source>
</reference>
<proteinExistence type="predicted"/>
<keyword evidence="3" id="KW-1185">Reference proteome</keyword>
<sequence length="116" mass="12843">MGLSWVGLSWVGLSWVGLSWVGLSWVGLSWVGLSWVGLSWVGGQRLACLTRISWNLPQLRRGAGASSGLASRLLPTRLRLTFAKVRCAEEGVVREIFAHLFRMWICSMTIVRNGEA</sequence>
<evidence type="ECO:0000313" key="2">
    <source>
        <dbReference type="EMBL" id="CAD6558510.1"/>
    </source>
</evidence>